<evidence type="ECO:0000313" key="2">
    <source>
        <dbReference type="Proteomes" id="UP000319908"/>
    </source>
</evidence>
<proteinExistence type="predicted"/>
<evidence type="ECO:0000313" key="1">
    <source>
        <dbReference type="EMBL" id="TWU17866.1"/>
    </source>
</evidence>
<dbReference type="AlphaFoldDB" id="A0A5C6C2Z2"/>
<protein>
    <submittedName>
        <fullName evidence="1">Uncharacterized protein</fullName>
    </submittedName>
</protein>
<dbReference type="EMBL" id="SJPU01000001">
    <property type="protein sequence ID" value="TWU17866.1"/>
    <property type="molecule type" value="Genomic_DNA"/>
</dbReference>
<sequence>MSAIFDFGNGNFEHVPIKRASAFPGFCKTHDQEIFQPIDEEVWTGSDKQVFLLAYRALCLELYAKFSASFYRTQTCASFSRK</sequence>
<name>A0A5C6C2Z2_9BACT</name>
<organism evidence="1 2">
    <name type="scientific">Allorhodopirellula heiligendammensis</name>
    <dbReference type="NCBI Taxonomy" id="2714739"/>
    <lineage>
        <taxon>Bacteria</taxon>
        <taxon>Pseudomonadati</taxon>
        <taxon>Planctomycetota</taxon>
        <taxon>Planctomycetia</taxon>
        <taxon>Pirellulales</taxon>
        <taxon>Pirellulaceae</taxon>
        <taxon>Allorhodopirellula</taxon>
    </lineage>
</organism>
<dbReference type="Proteomes" id="UP000319908">
    <property type="component" value="Unassembled WGS sequence"/>
</dbReference>
<reference evidence="1 2" key="1">
    <citation type="journal article" date="2020" name="Antonie Van Leeuwenhoek">
        <title>Rhodopirellula heiligendammensis sp. nov., Rhodopirellula pilleata sp. nov., and Rhodopirellula solitaria sp. nov. isolated from natural or artificial marine surfaces in Northern Germany and California, USA, and emended description of the genus Rhodopirellula.</title>
        <authorList>
            <person name="Kallscheuer N."/>
            <person name="Wiegand S."/>
            <person name="Jogler M."/>
            <person name="Boedeker C."/>
            <person name="Peeters S.H."/>
            <person name="Rast P."/>
            <person name="Heuer A."/>
            <person name="Jetten M.S.M."/>
            <person name="Rohde M."/>
            <person name="Jogler C."/>
        </authorList>
    </citation>
    <scope>NUCLEOTIDE SEQUENCE [LARGE SCALE GENOMIC DNA]</scope>
    <source>
        <strain evidence="1 2">Poly21</strain>
    </source>
</reference>
<comment type="caution">
    <text evidence="1">The sequence shown here is derived from an EMBL/GenBank/DDBJ whole genome shotgun (WGS) entry which is preliminary data.</text>
</comment>
<accession>A0A5C6C2Z2</accession>
<gene>
    <name evidence="1" type="ORF">Poly21_00170</name>
</gene>
<keyword evidence="2" id="KW-1185">Reference proteome</keyword>